<evidence type="ECO:0000256" key="5">
    <source>
        <dbReference type="ARBA" id="ARBA00048615"/>
    </source>
</evidence>
<sequence>MPVRLSPETLDEIAASGVAVPTYDRDGITAGIVHFGVGGFHRAHQAMVIDRLLQQGDAREYGICGVGVLEQDRRMATTMAEQGGLYTLVLKHPDGTRESRVIGSIVDYLLAVDDPDAVVEKMAHPDTKIVSLTITEGGYNFDHVTGEFVADEPGVVADLRGDGPPHTVFGLVVEALRRRRDRDLPPFTVMSCDNIQGNGHVAREMFTAYARLQDPAFADWMDEHVSFPNSMVDRITPVTADEDRAWVRDELGIEDAWPVVAEPFFQWVLEDDHPAGRPPYEQADVQLVDDVEPYELMKLRLLNASHQGLCYFGYLSGYRYAHEATQDPAIATFLRRYMDEEGTPTLHPVPGIDLEDYKSTLIERFQNPEVRDTLARLCAESSDRIPKWLLPVVRENLAADRPVALSAGIVASWARYAEGTDESGEPITVVDRLAESLTAIARTQRDDRLAFIRNRQVFGDLVDDERFVAAYRDALDGLLTDGAHATVTRLSRS</sequence>
<dbReference type="SUPFAM" id="SSF51735">
    <property type="entry name" value="NAD(P)-binding Rossmann-fold domains"/>
    <property type="match status" value="1"/>
</dbReference>
<dbReference type="Pfam" id="PF01232">
    <property type="entry name" value="Mannitol_dh"/>
    <property type="match status" value="1"/>
</dbReference>
<dbReference type="PROSITE" id="PS00974">
    <property type="entry name" value="MANNITOL_DHGENASE"/>
    <property type="match status" value="1"/>
</dbReference>
<dbReference type="GO" id="GO:0008926">
    <property type="term" value="F:mannitol-1-phosphate 5-dehydrogenase activity"/>
    <property type="evidence" value="ECO:0007669"/>
    <property type="project" value="UniProtKB-EC"/>
</dbReference>
<evidence type="ECO:0000256" key="3">
    <source>
        <dbReference type="ARBA" id="ARBA00023002"/>
    </source>
</evidence>
<dbReference type="InterPro" id="IPR008927">
    <property type="entry name" value="6-PGluconate_DH-like_C_sf"/>
</dbReference>
<dbReference type="OrthoDB" id="271711at2"/>
<organism evidence="9 10">
    <name type="scientific">Curtobacterium flaccumfaciens</name>
    <dbReference type="NCBI Taxonomy" id="2035"/>
    <lineage>
        <taxon>Bacteria</taxon>
        <taxon>Bacillati</taxon>
        <taxon>Actinomycetota</taxon>
        <taxon>Actinomycetes</taxon>
        <taxon>Micrococcales</taxon>
        <taxon>Microbacteriaceae</taxon>
        <taxon>Curtobacterium</taxon>
    </lineage>
</organism>
<keyword evidence="4" id="KW-0520">NAD</keyword>
<dbReference type="FunFam" id="3.40.50.720:FF:000129">
    <property type="entry name" value="D-mannonate oxidoreductase"/>
    <property type="match status" value="1"/>
</dbReference>
<dbReference type="Proteomes" id="UP000295764">
    <property type="component" value="Unassembled WGS sequence"/>
</dbReference>
<dbReference type="Pfam" id="PF08125">
    <property type="entry name" value="Mannitol_dh_C"/>
    <property type="match status" value="1"/>
</dbReference>
<feature type="domain" description="Mannitol dehydrogenase C-terminal" evidence="8">
    <location>
        <begin position="290"/>
        <end position="476"/>
    </location>
</feature>
<evidence type="ECO:0000256" key="6">
    <source>
        <dbReference type="ARBA" id="ARBA00061451"/>
    </source>
</evidence>
<evidence type="ECO:0000313" key="9">
    <source>
        <dbReference type="EMBL" id="TDN43584.1"/>
    </source>
</evidence>
<dbReference type="AlphaFoldDB" id="A0A4R6DH14"/>
<dbReference type="STRING" id="2035.RU06_14315"/>
<feature type="domain" description="Mannitol dehydrogenase N-terminal" evidence="7">
    <location>
        <begin position="31"/>
        <end position="280"/>
    </location>
</feature>
<dbReference type="PANTHER" id="PTHR43362:SF1">
    <property type="entry name" value="MANNITOL DEHYDROGENASE 2-RELATED"/>
    <property type="match status" value="1"/>
</dbReference>
<dbReference type="InterPro" id="IPR013118">
    <property type="entry name" value="Mannitol_DH_C"/>
</dbReference>
<comment type="catalytic activity">
    <reaction evidence="5">
        <text>D-mannitol 1-phosphate + NAD(+) = beta-D-fructose 6-phosphate + NADH + H(+)</text>
        <dbReference type="Rhea" id="RHEA:19661"/>
        <dbReference type="ChEBI" id="CHEBI:15378"/>
        <dbReference type="ChEBI" id="CHEBI:57540"/>
        <dbReference type="ChEBI" id="CHEBI:57634"/>
        <dbReference type="ChEBI" id="CHEBI:57945"/>
        <dbReference type="ChEBI" id="CHEBI:61381"/>
        <dbReference type="EC" id="1.1.1.17"/>
    </reaction>
</comment>
<evidence type="ECO:0000256" key="2">
    <source>
        <dbReference type="ARBA" id="ARBA00016219"/>
    </source>
</evidence>
<name>A0A4R6DH14_9MICO</name>
<dbReference type="Gene3D" id="3.40.50.720">
    <property type="entry name" value="NAD(P)-binding Rossmann-like Domain"/>
    <property type="match status" value="1"/>
</dbReference>
<dbReference type="EMBL" id="SNVW01000007">
    <property type="protein sequence ID" value="TDN43584.1"/>
    <property type="molecule type" value="Genomic_DNA"/>
</dbReference>
<evidence type="ECO:0000259" key="7">
    <source>
        <dbReference type="Pfam" id="PF01232"/>
    </source>
</evidence>
<dbReference type="EC" id="1.1.1.17" evidence="1"/>
<dbReference type="SUPFAM" id="SSF48179">
    <property type="entry name" value="6-phosphogluconate dehydrogenase C-terminal domain-like"/>
    <property type="match status" value="1"/>
</dbReference>
<comment type="similarity">
    <text evidence="6">Belongs to the mannitol dehydrogenase family. UxuB subfamily.</text>
</comment>
<accession>A0A4R6DH14</accession>
<protein>
    <recommendedName>
        <fullName evidence="2">Mannitol-1-phosphate 5-dehydrogenase</fullName>
        <ecNumber evidence="1">1.1.1.17</ecNumber>
    </recommendedName>
</protein>
<dbReference type="InterPro" id="IPR050988">
    <property type="entry name" value="Mannitol_DH/Oxidoreductase"/>
</dbReference>
<evidence type="ECO:0000256" key="4">
    <source>
        <dbReference type="ARBA" id="ARBA00023027"/>
    </source>
</evidence>
<comment type="caution">
    <text evidence="9">The sequence shown here is derived from an EMBL/GenBank/DDBJ whole genome shotgun (WGS) entry which is preliminary data.</text>
</comment>
<dbReference type="GO" id="GO:0019594">
    <property type="term" value="P:mannitol metabolic process"/>
    <property type="evidence" value="ECO:0007669"/>
    <property type="project" value="InterPro"/>
</dbReference>
<dbReference type="InterPro" id="IPR013328">
    <property type="entry name" value="6PGD_dom2"/>
</dbReference>
<dbReference type="InterPro" id="IPR013131">
    <property type="entry name" value="Mannitol_DH_N"/>
</dbReference>
<dbReference type="PANTHER" id="PTHR43362">
    <property type="entry name" value="MANNITOL DEHYDROGENASE DSF1-RELATED"/>
    <property type="match status" value="1"/>
</dbReference>
<keyword evidence="3" id="KW-0560">Oxidoreductase</keyword>
<reference evidence="9 10" key="1">
    <citation type="submission" date="2019-03" db="EMBL/GenBank/DDBJ databases">
        <title>Genomic analyses of the natural microbiome of Caenorhabditis elegans.</title>
        <authorList>
            <person name="Samuel B."/>
        </authorList>
    </citation>
    <scope>NUCLEOTIDE SEQUENCE [LARGE SCALE GENOMIC DNA]</scope>
    <source>
        <strain evidence="9 10">JUb65</strain>
    </source>
</reference>
<dbReference type="PRINTS" id="PR00084">
    <property type="entry name" value="MTLDHDRGNASE"/>
</dbReference>
<gene>
    <name evidence="9" type="ORF">EDF64_1079</name>
</gene>
<dbReference type="Gene3D" id="1.10.1040.10">
    <property type="entry name" value="N-(1-d-carboxylethyl)-l-norvaline Dehydrogenase, domain 2"/>
    <property type="match status" value="1"/>
</dbReference>
<dbReference type="InterPro" id="IPR000669">
    <property type="entry name" value="Mannitol_DH"/>
</dbReference>
<dbReference type="InterPro" id="IPR036291">
    <property type="entry name" value="NAD(P)-bd_dom_sf"/>
</dbReference>
<dbReference type="RefSeq" id="WP_133520034.1">
    <property type="nucleotide sequence ID" value="NZ_SNVW01000007.1"/>
</dbReference>
<proteinExistence type="inferred from homology"/>
<evidence type="ECO:0000313" key="10">
    <source>
        <dbReference type="Proteomes" id="UP000295764"/>
    </source>
</evidence>
<evidence type="ECO:0000259" key="8">
    <source>
        <dbReference type="Pfam" id="PF08125"/>
    </source>
</evidence>
<evidence type="ECO:0000256" key="1">
    <source>
        <dbReference type="ARBA" id="ARBA00012939"/>
    </source>
</evidence>
<dbReference type="InterPro" id="IPR023027">
    <property type="entry name" value="Mannitol_DH_CS"/>
</dbReference>